<dbReference type="PANTHER" id="PTHR10272">
    <property type="entry name" value="PLATELET-ACTIVATING FACTOR ACETYLHYDROLASE"/>
    <property type="match status" value="1"/>
</dbReference>
<dbReference type="InterPro" id="IPR016715">
    <property type="entry name" value="PAF_acetylhydro_eukaryote"/>
</dbReference>
<gene>
    <name evidence="6" type="ORF">OE88DRAFT_1662308</name>
</gene>
<dbReference type="AlphaFoldDB" id="A0A5C3MXY0"/>
<dbReference type="InterPro" id="IPR029058">
    <property type="entry name" value="AB_hydrolase_fold"/>
</dbReference>
<sequence length="491" mass="53975">MPHLPDPKGPYAVGATTFLRPIKPSFALGTSKVKKPKHSHGRADDGNKELEHTLQFEEVAFTVFYPASIETNGHRRSWFGRGNGGPSKGVDWVIKPTDETIKGYEHFGGQSYPGWLATFVRPVITLLGSTIKIPAYHNAPPLDPPSGSKWPLLIFSHGLAGSRTTYSHLCGHLASQGRVVLALEHRDGTGPAVFPRGPDGQPKSLYYVNPNSVLWPNDKGEYVVAEKDEKDTPYNSAQAMKLRVDQLELRRREVYEACDSFKNMVEGDEGALEVSEADHHDWSKWRSKVDTEKIDLVGHSFGGATVFSLLSNSPPTMPNAKDRLYAPLPIRKALALDPWMGPFPSPGPHPLPSTTNRPPLLVLNSEGFTLWNSHFSSLQRAVDNFQPGRILTLVGAQHISFSDFPLLVPARFQGGVDAMKMLGVVCKITDKFLDGDGDGKVEEGLEGEGIKVREMDLVWEEKNGKRKSRLVGEPGDVVVHQGTGNGQAMRL</sequence>
<proteinExistence type="inferred from homology"/>
<evidence type="ECO:0000256" key="4">
    <source>
        <dbReference type="PIRNR" id="PIRNR018169"/>
    </source>
</evidence>
<comment type="similarity">
    <text evidence="4">Belongs to the serine esterase family.</text>
</comment>
<dbReference type="OrthoDB" id="2363873at2759"/>
<dbReference type="EC" id="3.1.1.47" evidence="4"/>
<evidence type="ECO:0000256" key="2">
    <source>
        <dbReference type="ARBA" id="ARBA00022963"/>
    </source>
</evidence>
<dbReference type="SUPFAM" id="SSF53474">
    <property type="entry name" value="alpha/beta-Hydrolases"/>
    <property type="match status" value="1"/>
</dbReference>
<dbReference type="PANTHER" id="PTHR10272:SF0">
    <property type="entry name" value="PLATELET-ACTIVATING FACTOR ACETYLHYDROLASE"/>
    <property type="match status" value="1"/>
</dbReference>
<reference evidence="6 7" key="1">
    <citation type="journal article" date="2019" name="Nat. Ecol. Evol.">
        <title>Megaphylogeny resolves global patterns of mushroom evolution.</title>
        <authorList>
            <person name="Varga T."/>
            <person name="Krizsan K."/>
            <person name="Foldi C."/>
            <person name="Dima B."/>
            <person name="Sanchez-Garcia M."/>
            <person name="Sanchez-Ramirez S."/>
            <person name="Szollosi G.J."/>
            <person name="Szarkandi J.G."/>
            <person name="Papp V."/>
            <person name="Albert L."/>
            <person name="Andreopoulos W."/>
            <person name="Angelini C."/>
            <person name="Antonin V."/>
            <person name="Barry K.W."/>
            <person name="Bougher N.L."/>
            <person name="Buchanan P."/>
            <person name="Buyck B."/>
            <person name="Bense V."/>
            <person name="Catcheside P."/>
            <person name="Chovatia M."/>
            <person name="Cooper J."/>
            <person name="Damon W."/>
            <person name="Desjardin D."/>
            <person name="Finy P."/>
            <person name="Geml J."/>
            <person name="Haridas S."/>
            <person name="Hughes K."/>
            <person name="Justo A."/>
            <person name="Karasinski D."/>
            <person name="Kautmanova I."/>
            <person name="Kiss B."/>
            <person name="Kocsube S."/>
            <person name="Kotiranta H."/>
            <person name="LaButti K.M."/>
            <person name="Lechner B.E."/>
            <person name="Liimatainen K."/>
            <person name="Lipzen A."/>
            <person name="Lukacs Z."/>
            <person name="Mihaltcheva S."/>
            <person name="Morgado L.N."/>
            <person name="Niskanen T."/>
            <person name="Noordeloos M.E."/>
            <person name="Ohm R.A."/>
            <person name="Ortiz-Santana B."/>
            <person name="Ovrebo C."/>
            <person name="Racz N."/>
            <person name="Riley R."/>
            <person name="Savchenko A."/>
            <person name="Shiryaev A."/>
            <person name="Soop K."/>
            <person name="Spirin V."/>
            <person name="Szebenyi C."/>
            <person name="Tomsovsky M."/>
            <person name="Tulloss R.E."/>
            <person name="Uehling J."/>
            <person name="Grigoriev I.V."/>
            <person name="Vagvolgyi C."/>
            <person name="Papp T."/>
            <person name="Martin F.M."/>
            <person name="Miettinen O."/>
            <person name="Hibbett D.S."/>
            <person name="Nagy L.G."/>
        </authorList>
    </citation>
    <scope>NUCLEOTIDE SEQUENCE [LARGE SCALE GENOMIC DNA]</scope>
    <source>
        <strain evidence="6 7">OMC1185</strain>
    </source>
</reference>
<feature type="active site" description="Nucleophile" evidence="5">
    <location>
        <position position="300"/>
    </location>
</feature>
<feature type="active site" description="Charge relay system" evidence="5">
    <location>
        <position position="337"/>
    </location>
</feature>
<dbReference type="STRING" id="5364.A0A5C3MXY0"/>
<dbReference type="GO" id="GO:0016042">
    <property type="term" value="P:lipid catabolic process"/>
    <property type="evidence" value="ECO:0007669"/>
    <property type="project" value="UniProtKB-KW"/>
</dbReference>
<dbReference type="Pfam" id="PF03403">
    <property type="entry name" value="PAF-AH_p_II"/>
    <property type="match status" value="1"/>
</dbReference>
<evidence type="ECO:0000256" key="3">
    <source>
        <dbReference type="ARBA" id="ARBA00023098"/>
    </source>
</evidence>
<evidence type="ECO:0000313" key="7">
    <source>
        <dbReference type="Proteomes" id="UP000305948"/>
    </source>
</evidence>
<dbReference type="Proteomes" id="UP000305948">
    <property type="component" value="Unassembled WGS sequence"/>
</dbReference>
<name>A0A5C3MXY0_9AGAM</name>
<protein>
    <recommendedName>
        <fullName evidence="4">Putative phospholipase</fullName>
        <ecNumber evidence="4">3.1.1.47</ecNumber>
    </recommendedName>
</protein>
<comment type="catalytic activity">
    <reaction evidence="4">
        <text>a 1-O-alkyl-2-acetyl-sn-glycero-3-phosphocholine + H2O = a 1-O-alkyl-sn-glycero-3-phosphocholine + acetate + H(+)</text>
        <dbReference type="Rhea" id="RHEA:17777"/>
        <dbReference type="ChEBI" id="CHEBI:15377"/>
        <dbReference type="ChEBI" id="CHEBI:15378"/>
        <dbReference type="ChEBI" id="CHEBI:30089"/>
        <dbReference type="ChEBI" id="CHEBI:30909"/>
        <dbReference type="ChEBI" id="CHEBI:36707"/>
        <dbReference type="EC" id="3.1.1.47"/>
    </reaction>
</comment>
<keyword evidence="2 4" id="KW-0442">Lipid degradation</keyword>
<feature type="active site" description="Charge relay system" evidence="5">
    <location>
        <position position="398"/>
    </location>
</feature>
<dbReference type="EMBL" id="ML213515">
    <property type="protein sequence ID" value="TFK49705.1"/>
    <property type="molecule type" value="Genomic_DNA"/>
</dbReference>
<evidence type="ECO:0000256" key="1">
    <source>
        <dbReference type="ARBA" id="ARBA00022801"/>
    </source>
</evidence>
<dbReference type="PIRSF" id="PIRSF018169">
    <property type="entry name" value="PAF_acetylhydrolase"/>
    <property type="match status" value="1"/>
</dbReference>
<organism evidence="6 7">
    <name type="scientific">Heliocybe sulcata</name>
    <dbReference type="NCBI Taxonomy" id="5364"/>
    <lineage>
        <taxon>Eukaryota</taxon>
        <taxon>Fungi</taxon>
        <taxon>Dikarya</taxon>
        <taxon>Basidiomycota</taxon>
        <taxon>Agaricomycotina</taxon>
        <taxon>Agaricomycetes</taxon>
        <taxon>Gloeophyllales</taxon>
        <taxon>Gloeophyllaceae</taxon>
        <taxon>Heliocybe</taxon>
    </lineage>
</organism>
<dbReference type="GO" id="GO:0003847">
    <property type="term" value="F:1-alkyl-2-acetylglycerophosphocholine esterase activity"/>
    <property type="evidence" value="ECO:0007669"/>
    <property type="project" value="UniProtKB-UniRule"/>
</dbReference>
<evidence type="ECO:0000313" key="6">
    <source>
        <dbReference type="EMBL" id="TFK49705.1"/>
    </source>
</evidence>
<keyword evidence="3 4" id="KW-0443">Lipid metabolism</keyword>
<keyword evidence="1 4" id="KW-0378">Hydrolase</keyword>
<evidence type="ECO:0000256" key="5">
    <source>
        <dbReference type="PIRSR" id="PIRSR018169-1"/>
    </source>
</evidence>
<accession>A0A5C3MXY0</accession>
<keyword evidence="7" id="KW-1185">Reference proteome</keyword>
<dbReference type="Gene3D" id="3.40.50.1820">
    <property type="entry name" value="alpha/beta hydrolase"/>
    <property type="match status" value="1"/>
</dbReference>